<dbReference type="OrthoDB" id="5138250at2"/>
<protein>
    <submittedName>
        <fullName evidence="1">Uncharacterized protein</fullName>
    </submittedName>
</protein>
<reference evidence="1 2" key="1">
    <citation type="submission" date="2015-09" db="EMBL/GenBank/DDBJ databases">
        <title>Complete genome of Psychrobacter urativorans R10.10B.</title>
        <authorList>
            <person name="See-Too W.S."/>
            <person name="Chan K.G."/>
        </authorList>
    </citation>
    <scope>NUCLEOTIDE SEQUENCE [LARGE SCALE GENOMIC DNA]</scope>
    <source>
        <strain evidence="1 2">R10.10B</strain>
    </source>
</reference>
<organism evidence="1 2">
    <name type="scientific">Psychrobacter urativorans</name>
    <dbReference type="NCBI Taxonomy" id="45610"/>
    <lineage>
        <taxon>Bacteria</taxon>
        <taxon>Pseudomonadati</taxon>
        <taxon>Pseudomonadota</taxon>
        <taxon>Gammaproteobacteria</taxon>
        <taxon>Moraxellales</taxon>
        <taxon>Moraxellaceae</taxon>
        <taxon>Psychrobacter</taxon>
    </lineage>
</organism>
<evidence type="ECO:0000313" key="1">
    <source>
        <dbReference type="EMBL" id="ALF59162.1"/>
    </source>
</evidence>
<dbReference type="RefSeq" id="WP_062533557.1">
    <property type="nucleotide sequence ID" value="NZ_CP012678.1"/>
</dbReference>
<dbReference type="STRING" id="45610.AOC03_03115"/>
<name>A0A0M5MJF9_9GAMM</name>
<accession>A0A0M5MJF9</accession>
<sequence>MNVEDYYKGLVNYTYSESKKYFTHDLDDDYQLFIIWQNGRSCEDEIIQAIKLNFNIVSSISMQWSKKNAVQNFNRFYKAIDNPQISDKAETMGEGEFLCLVVKDNAPEYHYRKTVSGAIELVNSKTVKIKREVREICGGYYVHSTASPEEFYEQAILLFGEELLKEILDCRHDVLVFHQDLKGADGWSGFPELFTTLKYASKYLVLRNFEFLPFDFFNNDKDVDVLCENVMDFISASNSKVLSLTNGGAKLIVKIENKEVPFDIRFIGDDYYHSSWERDMLEQRIKTINNVYKPRLDDYFFSLLYHAVLQKPEIKPIYVQRFASISNELQLDFFDVSKLNDKRYIASIIEGFFVFKNYLYTNPKDPEVYVNYSALKYLPKELGGKKSKKLKSLIRLAVPRVFIDIIPSNIKIKAHRLIS</sequence>
<gene>
    <name evidence="1" type="ORF">AOC03_03115</name>
</gene>
<dbReference type="Proteomes" id="UP000059847">
    <property type="component" value="Chromosome"/>
</dbReference>
<dbReference type="KEGG" id="pur:AOC03_03115"/>
<dbReference type="EMBL" id="CP012678">
    <property type="protein sequence ID" value="ALF59162.1"/>
    <property type="molecule type" value="Genomic_DNA"/>
</dbReference>
<evidence type="ECO:0000313" key="2">
    <source>
        <dbReference type="Proteomes" id="UP000059847"/>
    </source>
</evidence>
<dbReference type="AlphaFoldDB" id="A0A0M5MJF9"/>
<proteinExistence type="predicted"/>
<keyword evidence="2" id="KW-1185">Reference proteome</keyword>